<accession>A0A1C5ABM6</accession>
<organism evidence="1 2">
    <name type="scientific">Micromonospora carbonacea</name>
    <dbReference type="NCBI Taxonomy" id="47853"/>
    <lineage>
        <taxon>Bacteria</taxon>
        <taxon>Bacillati</taxon>
        <taxon>Actinomycetota</taxon>
        <taxon>Actinomycetes</taxon>
        <taxon>Micromonosporales</taxon>
        <taxon>Micromonosporaceae</taxon>
        <taxon>Micromonospora</taxon>
    </lineage>
</organism>
<dbReference type="EMBL" id="FMCT01000012">
    <property type="protein sequence ID" value="SCF42652.1"/>
    <property type="molecule type" value="Genomic_DNA"/>
</dbReference>
<sequence length="310" mass="32918">MAGYAYPTTAHNSRAVTPREYEDLMHPMAPDGLIGSPALTPLVYADSTLLGVKVRASRAALLRGLRWDSGDTEVSLTVDANSTAGTTRKDLIVLRLSRNPWTIGLAVVKGSALATPTTPSPTYGEDTSTGVWELPLAEVTVPYNDTVTDAGQCIPLAWYVGSDGQLLCTSTTRPPHEPGRRIRELDTGRSYESNGTVWVLLLGDTGWIDLTAEAGWTGASTSIKLRAKNGTVWCRWDTHRVGSTVAAGALSTAFLIPAEYRTTVGMSESCDLLGGATAVAHFAPSGTMQLRADEPMAAGVIARGSKSWPL</sequence>
<dbReference type="AlphaFoldDB" id="A0A1C5ABM6"/>
<keyword evidence="2" id="KW-1185">Reference proteome</keyword>
<evidence type="ECO:0000313" key="1">
    <source>
        <dbReference type="EMBL" id="SCF42652.1"/>
    </source>
</evidence>
<evidence type="ECO:0000313" key="2">
    <source>
        <dbReference type="Proteomes" id="UP000183585"/>
    </source>
</evidence>
<proteinExistence type="predicted"/>
<name>A0A1C5ABM6_9ACTN</name>
<gene>
    <name evidence="1" type="ORF">GA0070563_112109</name>
</gene>
<reference evidence="2" key="1">
    <citation type="submission" date="2016-06" db="EMBL/GenBank/DDBJ databases">
        <authorList>
            <person name="Varghese N."/>
            <person name="Submissions Spin"/>
        </authorList>
    </citation>
    <scope>NUCLEOTIDE SEQUENCE [LARGE SCALE GENOMIC DNA]</scope>
    <source>
        <strain evidence="2">DSM 43168</strain>
    </source>
</reference>
<dbReference type="RefSeq" id="WP_141723944.1">
    <property type="nucleotide sequence ID" value="NZ_FMCT01000012.1"/>
</dbReference>
<dbReference type="Proteomes" id="UP000183585">
    <property type="component" value="Unassembled WGS sequence"/>
</dbReference>
<protein>
    <submittedName>
        <fullName evidence="1">Uncharacterized protein</fullName>
    </submittedName>
</protein>